<keyword evidence="4" id="KW-0548">Nucleotidyltransferase</keyword>
<dbReference type="Pfam" id="PF13481">
    <property type="entry name" value="AAA_25"/>
    <property type="match status" value="1"/>
</dbReference>
<dbReference type="GO" id="GO:0004386">
    <property type="term" value="F:helicase activity"/>
    <property type="evidence" value="ECO:0007669"/>
    <property type="project" value="InterPro"/>
</dbReference>
<evidence type="ECO:0000256" key="5">
    <source>
        <dbReference type="ARBA" id="ARBA00022705"/>
    </source>
</evidence>
<keyword evidence="6" id="KW-0804">Transcription</keyword>
<dbReference type="Pfam" id="PF08273">
    <property type="entry name" value="Zn_Ribbon_Prim"/>
    <property type="match status" value="1"/>
</dbReference>
<dbReference type="GO" id="GO:0003677">
    <property type="term" value="F:DNA binding"/>
    <property type="evidence" value="ECO:0007669"/>
    <property type="project" value="InterPro"/>
</dbReference>
<organism evidence="8 9">
    <name type="scientific">Photorhabdus thracensis</name>
    <dbReference type="NCBI Taxonomy" id="230089"/>
    <lineage>
        <taxon>Bacteria</taxon>
        <taxon>Pseudomonadati</taxon>
        <taxon>Pseudomonadota</taxon>
        <taxon>Gammaproteobacteria</taxon>
        <taxon>Enterobacterales</taxon>
        <taxon>Morganellaceae</taxon>
        <taxon>Photorhabdus</taxon>
    </lineage>
</organism>
<dbReference type="SUPFAM" id="SSF57783">
    <property type="entry name" value="Zinc beta-ribbon"/>
    <property type="match status" value="1"/>
</dbReference>
<dbReference type="PATRIC" id="fig|230089.6.peg.2365"/>
<keyword evidence="3" id="KW-0808">Transferase</keyword>
<evidence type="ECO:0000256" key="2">
    <source>
        <dbReference type="ARBA" id="ARBA00022515"/>
    </source>
</evidence>
<dbReference type="EMBL" id="CP011104">
    <property type="protein sequence ID" value="AKH63731.1"/>
    <property type="molecule type" value="Genomic_DNA"/>
</dbReference>
<dbReference type="KEGG" id="ptt:VY86_10675"/>
<evidence type="ECO:0000256" key="1">
    <source>
        <dbReference type="ARBA" id="ARBA00022478"/>
    </source>
</evidence>
<dbReference type="InterPro" id="IPR027417">
    <property type="entry name" value="P-loop_NTPase"/>
</dbReference>
<dbReference type="InterPro" id="IPR036977">
    <property type="entry name" value="DNA_primase_Znf_CHC2"/>
</dbReference>
<evidence type="ECO:0000256" key="3">
    <source>
        <dbReference type="ARBA" id="ARBA00022679"/>
    </source>
</evidence>
<reference evidence="8 9" key="1">
    <citation type="journal article" date="2015" name="J. Biotechnol.">
        <title>Complete genome sequence of Photorhabdus temperata subsp. thracensis 39-8(T), an entomopathogenic bacterium for the improved commercial bioinsecticide.</title>
        <authorList>
            <person name="Kwak Y."/>
            <person name="Shin J.H."/>
        </authorList>
    </citation>
    <scope>NUCLEOTIDE SEQUENCE [LARGE SCALE GENOMIC DNA]</scope>
    <source>
        <strain evidence="8 9">DSM 15199</strain>
    </source>
</reference>
<dbReference type="Proteomes" id="UP000034866">
    <property type="component" value="Chromosome"/>
</dbReference>
<evidence type="ECO:0000313" key="9">
    <source>
        <dbReference type="Proteomes" id="UP000034866"/>
    </source>
</evidence>
<sequence>MPSFISDIVRQSRHRWPAILSQAGIVVPANNRHGPCPMCGGKDRFRFDDKNGNGTWICNRAKCGHGDGLDLLAKFKGCQLIEAARWISELSELPSTAPARKKASVIQVPIAERVNSLLSQCIKGASPYLIRKSLAERVFLFPPAYCQKTGNVIFPENTLVLPLVNIAGEYCGAQLIHPDGSKRLLPGSQLKGAFAVVHEPDSYDDIIITEGYATGLSLAVISRNSAIYAAISANNLLNVAKALKAQHPQGVFIIAGDNDVDADEKNTGKIKAEQAANAIQGKVALPPTDYQADWDDYRKQYGDEATRTTFYHQTGKITGSLSVTRLPTAYSTSLPLRRGSEGFDTHQDYLIKGHLPSNALASIYGPSGSYKSFLAVSWAYHIATGKAWAGKRVNRGAVVYVVGEGGLGVPRRIRAWESSLNDNSPIDALYRIDCPVFPASQESAEQVICAAKDVEQETGLPVRLIVLDTLAHCFGGSDENTAKDMGAFIQGCDYIKAKTNATVLVVHHSGKDQDKGARGSSAFRAALDAEFNIRRENDKEALILSCTKMKDADEPPQVAYDLYPVSICIDEDGEEITSLVLSDQPRQPQDAAAGDMALAHVRRLSGNHLALWESIRNRTAQSDSCTKSQVRDDLRAKGIDVSKKFSRWLDKLENDGLLTVLGEDIRINQRHSNMGE</sequence>
<dbReference type="SUPFAM" id="SSF52540">
    <property type="entry name" value="P-loop containing nucleoside triphosphate hydrolases"/>
    <property type="match status" value="1"/>
</dbReference>
<name>A0A0F7LPF2_9GAMM</name>
<dbReference type="GO" id="GO:0008270">
    <property type="term" value="F:zinc ion binding"/>
    <property type="evidence" value="ECO:0007669"/>
    <property type="project" value="InterPro"/>
</dbReference>
<dbReference type="GO" id="GO:1990077">
    <property type="term" value="C:primosome complex"/>
    <property type="evidence" value="ECO:0007669"/>
    <property type="project" value="UniProtKB-KW"/>
</dbReference>
<dbReference type="InterPro" id="IPR038724">
    <property type="entry name" value="RepA"/>
</dbReference>
<dbReference type="STRING" id="230089.VY86_10675"/>
<dbReference type="CDD" id="cd01125">
    <property type="entry name" value="RepA_RSF1010_like"/>
    <property type="match status" value="1"/>
</dbReference>
<reference evidence="9" key="2">
    <citation type="submission" date="2015-03" db="EMBL/GenBank/DDBJ databases">
        <title>Genome sequence of Azospirillum thiophilum strain DSM 21654T.</title>
        <authorList>
            <person name="Kwak Y."/>
            <person name="Shin J.-H."/>
        </authorList>
    </citation>
    <scope>NUCLEOTIDE SEQUENCE [LARGE SCALE GENOMIC DNA]</scope>
    <source>
        <strain evidence="9">DSM 15199</strain>
    </source>
</reference>
<dbReference type="GO" id="GO:0000428">
    <property type="term" value="C:DNA-directed RNA polymerase complex"/>
    <property type="evidence" value="ECO:0007669"/>
    <property type="project" value="UniProtKB-KW"/>
</dbReference>
<evidence type="ECO:0000259" key="7">
    <source>
        <dbReference type="SMART" id="SM00778"/>
    </source>
</evidence>
<keyword evidence="2" id="KW-0639">Primosome</keyword>
<gene>
    <name evidence="8" type="ORF">VY86_10675</name>
</gene>
<proteinExistence type="predicted"/>
<dbReference type="AlphaFoldDB" id="A0A0F7LPF2"/>
<dbReference type="Gene3D" id="3.90.580.10">
    <property type="entry name" value="Zinc finger, CHC2-type domain"/>
    <property type="match status" value="1"/>
</dbReference>
<dbReference type="InterPro" id="IPR034154">
    <property type="entry name" value="TOPRIM_DnaG/twinkle"/>
</dbReference>
<accession>A0A0F7LPF2</accession>
<protein>
    <submittedName>
        <fullName evidence="8">DNA primase</fullName>
    </submittedName>
</protein>
<dbReference type="OrthoDB" id="784829at2"/>
<dbReference type="InterPro" id="IPR006171">
    <property type="entry name" value="TOPRIM_dom"/>
</dbReference>
<keyword evidence="1" id="KW-0240">DNA-directed RNA polymerase</keyword>
<feature type="domain" description="DNA primase/helicase Gp4 N-terminal Bacteriophage T7-like" evidence="7">
    <location>
        <begin position="31"/>
        <end position="69"/>
    </location>
</feature>
<dbReference type="CDD" id="cd01029">
    <property type="entry name" value="TOPRIM_primases"/>
    <property type="match status" value="1"/>
</dbReference>
<keyword evidence="5" id="KW-0235">DNA replication</keyword>
<dbReference type="Gene3D" id="3.40.50.300">
    <property type="entry name" value="P-loop containing nucleotide triphosphate hydrolases"/>
    <property type="match status" value="1"/>
</dbReference>
<dbReference type="GO" id="GO:0006269">
    <property type="term" value="P:DNA replication, synthesis of primer"/>
    <property type="evidence" value="ECO:0007669"/>
    <property type="project" value="UniProtKB-KW"/>
</dbReference>
<dbReference type="InterPro" id="IPR013237">
    <property type="entry name" value="Phage_T7_Gp4_N"/>
</dbReference>
<dbReference type="SMART" id="SM00778">
    <property type="entry name" value="Prim_Zn_Ribbon"/>
    <property type="match status" value="1"/>
</dbReference>
<dbReference type="GO" id="GO:0016779">
    <property type="term" value="F:nucleotidyltransferase activity"/>
    <property type="evidence" value="ECO:0007669"/>
    <property type="project" value="UniProtKB-KW"/>
</dbReference>
<evidence type="ECO:0000256" key="4">
    <source>
        <dbReference type="ARBA" id="ARBA00022695"/>
    </source>
</evidence>
<dbReference type="Pfam" id="PF13362">
    <property type="entry name" value="Toprim_3"/>
    <property type="match status" value="1"/>
</dbReference>
<keyword evidence="9" id="KW-1185">Reference proteome</keyword>
<evidence type="ECO:0000256" key="6">
    <source>
        <dbReference type="ARBA" id="ARBA00023163"/>
    </source>
</evidence>
<evidence type="ECO:0000313" key="8">
    <source>
        <dbReference type="EMBL" id="AKH63731.1"/>
    </source>
</evidence>